<gene>
    <name evidence="2" type="ORF">ERS132441_01870</name>
</gene>
<dbReference type="GO" id="GO:0004519">
    <property type="term" value="F:endonuclease activity"/>
    <property type="evidence" value="ECO:0007669"/>
    <property type="project" value="UniProtKB-KW"/>
</dbReference>
<proteinExistence type="predicted"/>
<feature type="domain" description="GIY-YIG" evidence="1">
    <location>
        <begin position="178"/>
        <end position="276"/>
    </location>
</feature>
<dbReference type="CDD" id="cd10446">
    <property type="entry name" value="GIY-YIG_unchar_1"/>
    <property type="match status" value="1"/>
</dbReference>
<keyword evidence="2" id="KW-0540">Nuclease</keyword>
<protein>
    <submittedName>
        <fullName evidence="2">Group I intron endonuclease</fullName>
    </submittedName>
</protein>
<dbReference type="InterPro" id="IPR000305">
    <property type="entry name" value="GIY-YIG_endonuc"/>
</dbReference>
<dbReference type="RefSeq" id="WP_044678685.1">
    <property type="nucleotide sequence ID" value="NZ_CEDF01000047.1"/>
</dbReference>
<name>A0A0Z8MP09_STRSU</name>
<evidence type="ECO:0000313" key="2">
    <source>
        <dbReference type="EMBL" id="CYW12543.1"/>
    </source>
</evidence>
<dbReference type="AlphaFoldDB" id="A0A0Z8MP09"/>
<dbReference type="Gene3D" id="3.40.1440.10">
    <property type="entry name" value="GIY-YIG endonuclease"/>
    <property type="match status" value="1"/>
</dbReference>
<sequence>MNTLTLKDLFHFSDEDLPKVKLRFHVWEGSVDYTKFYYLADKEQVNNWNVFYNPEGKNYFRVGEIVVNFIKVGHNKWLLTTVKEITDQLPVTSGKSYEGKVREEFAAYFDRLIIDFKVGISTVRYFERSAKDIVIRELLPTPWTGDDFPGYDNIRLSYYQLESIFRLQKQDWLTALGNQKAVYLLTDRQTGKNYVGSATSDSGMLLSRWQSYVNNGHGGNKELRQLVKEQGFDYVKANFQYSLLENYNGKVDDHHIIARESWWKETLRSRDFGYNAN</sequence>
<keyword evidence="2" id="KW-0255">Endonuclease</keyword>
<keyword evidence="2" id="KW-0378">Hydrolase</keyword>
<dbReference type="Proteomes" id="UP000075193">
    <property type="component" value="Unassembled WGS sequence"/>
</dbReference>
<evidence type="ECO:0000313" key="3">
    <source>
        <dbReference type="Proteomes" id="UP000075193"/>
    </source>
</evidence>
<dbReference type="PROSITE" id="PS50164">
    <property type="entry name" value="GIY_YIG"/>
    <property type="match status" value="1"/>
</dbReference>
<dbReference type="InterPro" id="IPR035901">
    <property type="entry name" value="GIY-YIG_endonuc_sf"/>
</dbReference>
<dbReference type="SUPFAM" id="SSF82771">
    <property type="entry name" value="GIY-YIG endonuclease"/>
    <property type="match status" value="1"/>
</dbReference>
<reference evidence="2 3" key="1">
    <citation type="submission" date="2016-02" db="EMBL/GenBank/DDBJ databases">
        <authorList>
            <consortium name="Pathogen Informatics"/>
        </authorList>
    </citation>
    <scope>NUCLEOTIDE SEQUENCE [LARGE SCALE GENOMIC DNA]</scope>
    <source>
        <strain evidence="2 3">LSS79</strain>
    </source>
</reference>
<accession>A0A0Z8MP09</accession>
<evidence type="ECO:0000259" key="1">
    <source>
        <dbReference type="PROSITE" id="PS50164"/>
    </source>
</evidence>
<dbReference type="EMBL" id="FIIC01000031">
    <property type="protein sequence ID" value="CYW12543.1"/>
    <property type="molecule type" value="Genomic_DNA"/>
</dbReference>
<organism evidence="2 3">
    <name type="scientific">Streptococcus suis</name>
    <dbReference type="NCBI Taxonomy" id="1307"/>
    <lineage>
        <taxon>Bacteria</taxon>
        <taxon>Bacillati</taxon>
        <taxon>Bacillota</taxon>
        <taxon>Bacilli</taxon>
        <taxon>Lactobacillales</taxon>
        <taxon>Streptococcaceae</taxon>
        <taxon>Streptococcus</taxon>
    </lineage>
</organism>